<reference evidence="1" key="3">
    <citation type="submission" date="2022-12" db="EMBL/GenBank/DDBJ databases">
        <title>Whole genome sequencing of Borrelia miyamotoi strains isolated at the Russian territory.</title>
        <authorList>
            <person name="Kuleshov K.V."/>
            <person name="Platonov A.E."/>
            <person name="Goptar I.A."/>
            <person name="Shipulin G.A."/>
            <person name="Markelov M.L."/>
            <person name="Koetsveld J."/>
            <person name="Kolyasnikova N.M."/>
            <person name="Sarksyan D.S."/>
            <person name="Toporkova M.G."/>
            <person name="Hovius J.W."/>
        </authorList>
    </citation>
    <scope>NUCLEOTIDE SEQUENCE</scope>
    <source>
        <strain evidence="1">Yekat-1</strain>
        <plasmid evidence="1">pYekat-1-lp70</plasmid>
    </source>
</reference>
<dbReference type="Proteomes" id="UP000291995">
    <property type="component" value="Plasmid pYekat-76-lp70"/>
</dbReference>
<protein>
    <submittedName>
        <fullName evidence="2">DUF226 domain-containing protein</fullName>
    </submittedName>
</protein>
<geneLocation type="plasmid" evidence="2 4">
    <name>pYekat-76-lp70</name>
</geneLocation>
<gene>
    <name evidence="1" type="ORF">CNO13_04925</name>
    <name evidence="2" type="ORF">EZU67_005770</name>
</gene>
<evidence type="ECO:0000313" key="1">
    <source>
        <dbReference type="EMBL" id="ATQ16517.1"/>
    </source>
</evidence>
<organism evidence="2 4">
    <name type="scientific">Borrelia miyamotoi</name>
    <dbReference type="NCBI Taxonomy" id="47466"/>
    <lineage>
        <taxon>Bacteria</taxon>
        <taxon>Pseudomonadati</taxon>
        <taxon>Spirochaetota</taxon>
        <taxon>Spirochaetia</taxon>
        <taxon>Spirochaetales</taxon>
        <taxon>Borreliaceae</taxon>
        <taxon>Borrelia</taxon>
    </lineage>
</organism>
<accession>A0AAQ3CMH4</accession>
<dbReference type="Proteomes" id="UP000230633">
    <property type="component" value="Plasmid pYekat-1-lp70"/>
</dbReference>
<dbReference type="Pfam" id="PF02890">
    <property type="entry name" value="DUF226"/>
    <property type="match status" value="1"/>
</dbReference>
<dbReference type="InterPro" id="IPR004180">
    <property type="entry name" value="DUF226_BOR_spp"/>
</dbReference>
<keyword evidence="2" id="KW-0614">Plasmid</keyword>
<reference evidence="2" key="2">
    <citation type="submission" date="2022-12" db="EMBL/GenBank/DDBJ databases">
        <title>B. miyamotoi WGS.</title>
        <authorList>
            <person name="Kuleshov K.V."/>
            <person name="Hoornstra D."/>
            <person name="Hovius J.W."/>
            <person name="Platonov A.E."/>
            <person name="Telford S.R. III."/>
        </authorList>
    </citation>
    <scope>NUCLEOTIDE SEQUENCE</scope>
    <source>
        <strain evidence="2">Yekat-76</strain>
        <plasmid evidence="2">pYekat-76-lp70</plasmid>
    </source>
</reference>
<proteinExistence type="predicted"/>
<evidence type="ECO:0000313" key="4">
    <source>
        <dbReference type="Proteomes" id="UP000291995"/>
    </source>
</evidence>
<dbReference type="EMBL" id="CP024335">
    <property type="protein sequence ID" value="ATQ16517.1"/>
    <property type="molecule type" value="Genomic_DNA"/>
</dbReference>
<dbReference type="AlphaFoldDB" id="A0AAQ3CMH4"/>
<keyword evidence="3" id="KW-1185">Reference proteome</keyword>
<dbReference type="RefSeq" id="WP_025444197.1">
    <property type="nucleotide sequence ID" value="NZ_CP024207.2"/>
</dbReference>
<evidence type="ECO:0000313" key="2">
    <source>
        <dbReference type="EMBL" id="WEG86067.1"/>
    </source>
</evidence>
<geneLocation type="plasmid" evidence="1 3">
    <name>pYekat-1-lp70</name>
</geneLocation>
<evidence type="ECO:0000313" key="3">
    <source>
        <dbReference type="Proteomes" id="UP000230633"/>
    </source>
</evidence>
<reference evidence="3" key="1">
    <citation type="submission" date="2017-10" db="EMBL/GenBank/DDBJ databases">
        <title>Whole genome sequencing of Borrelia miyamotoi strains isolated at the Russian territory.</title>
        <authorList>
            <person name="Kuleshov K.V."/>
            <person name="Platonov A.E."/>
            <person name="Goptar I.A."/>
            <person name="Shipulin G.A."/>
            <person name="Markelov M.L."/>
            <person name="Koetsveld J."/>
            <person name="Kolyasnikova N.M."/>
            <person name="Sarksyan D.S."/>
            <person name="Toporkova M.G."/>
            <person name="Hovius J.W."/>
        </authorList>
    </citation>
    <scope>NUCLEOTIDE SEQUENCE [LARGE SCALE GENOMIC DNA]</scope>
    <source>
        <strain evidence="3">Yekat-1</strain>
        <plasmid evidence="3">pYekat-1-lp70</plasmid>
    </source>
</reference>
<name>A0AAQ3CMH4_9SPIR</name>
<dbReference type="EMBL" id="CP117139">
    <property type="protein sequence ID" value="WEG86067.1"/>
    <property type="molecule type" value="Genomic_DNA"/>
</dbReference>
<sequence>MINIPEISTKKSSIFIKIEKRNDKTLYHTKITKDFYIFGIDKNRNNRFFIILKELFKEKKCIFHLFPLKEDDKFLGMYYGYRKPIKNIMRRYEDNGVLKTSTFSKIYYIEFRFKKGSIFCYIKGISSLVNQEKIDTVYCKTLLAIIMKLEREVYEFYSKALPEKGNIIRWIEKKQK</sequence>